<feature type="compositionally biased region" description="Polar residues" evidence="2">
    <location>
        <begin position="1"/>
        <end position="15"/>
    </location>
</feature>
<dbReference type="PANTHER" id="PTHR42648:SF18">
    <property type="entry name" value="RETROTRANSPOSON, UNCLASSIFIED-LIKE PROTEIN"/>
    <property type="match status" value="1"/>
</dbReference>
<gene>
    <name evidence="4" type="ORF">Tci_008647</name>
</gene>
<dbReference type="Pfam" id="PF22936">
    <property type="entry name" value="Pol_BBD"/>
    <property type="match status" value="1"/>
</dbReference>
<dbReference type="GO" id="GO:0008233">
    <property type="term" value="F:peptidase activity"/>
    <property type="evidence" value="ECO:0007669"/>
    <property type="project" value="UniProtKB-KW"/>
</dbReference>
<dbReference type="AlphaFoldDB" id="A0A6L2JIU5"/>
<proteinExistence type="predicted"/>
<dbReference type="InterPro" id="IPR036397">
    <property type="entry name" value="RNaseH_sf"/>
</dbReference>
<reference evidence="4" key="1">
    <citation type="journal article" date="2019" name="Sci. Rep.">
        <title>Draft genome of Tanacetum cinerariifolium, the natural source of mosquito coil.</title>
        <authorList>
            <person name="Yamashiro T."/>
            <person name="Shiraishi A."/>
            <person name="Satake H."/>
            <person name="Nakayama K."/>
        </authorList>
    </citation>
    <scope>NUCLEOTIDE SEQUENCE</scope>
</reference>
<feature type="domain" description="Integrase catalytic" evidence="3">
    <location>
        <begin position="303"/>
        <end position="403"/>
    </location>
</feature>
<dbReference type="InterPro" id="IPR001584">
    <property type="entry name" value="Integrase_cat-core"/>
</dbReference>
<dbReference type="Gene3D" id="3.30.420.10">
    <property type="entry name" value="Ribonuclease H-like superfamily/Ribonuclease H"/>
    <property type="match status" value="2"/>
</dbReference>
<dbReference type="PANTHER" id="PTHR42648">
    <property type="entry name" value="TRANSPOSASE, PUTATIVE-RELATED"/>
    <property type="match status" value="1"/>
</dbReference>
<feature type="region of interest" description="Disordered" evidence="2">
    <location>
        <begin position="435"/>
        <end position="467"/>
    </location>
</feature>
<organism evidence="4">
    <name type="scientific">Tanacetum cinerariifolium</name>
    <name type="common">Dalmatian daisy</name>
    <name type="synonym">Chrysanthemum cinerariifolium</name>
    <dbReference type="NCBI Taxonomy" id="118510"/>
    <lineage>
        <taxon>Eukaryota</taxon>
        <taxon>Viridiplantae</taxon>
        <taxon>Streptophyta</taxon>
        <taxon>Embryophyta</taxon>
        <taxon>Tracheophyta</taxon>
        <taxon>Spermatophyta</taxon>
        <taxon>Magnoliopsida</taxon>
        <taxon>eudicotyledons</taxon>
        <taxon>Gunneridae</taxon>
        <taxon>Pentapetalae</taxon>
        <taxon>asterids</taxon>
        <taxon>campanulids</taxon>
        <taxon>Asterales</taxon>
        <taxon>Asteraceae</taxon>
        <taxon>Asteroideae</taxon>
        <taxon>Anthemideae</taxon>
        <taxon>Anthemidinae</taxon>
        <taxon>Tanacetum</taxon>
    </lineage>
</organism>
<dbReference type="PROSITE" id="PS50994">
    <property type="entry name" value="INTEGRASE"/>
    <property type="match status" value="1"/>
</dbReference>
<accession>A0A6L2JIU5</accession>
<evidence type="ECO:0000256" key="1">
    <source>
        <dbReference type="ARBA" id="ARBA00022670"/>
    </source>
</evidence>
<feature type="region of interest" description="Disordered" evidence="2">
    <location>
        <begin position="1"/>
        <end position="34"/>
    </location>
</feature>
<dbReference type="InterPro" id="IPR054722">
    <property type="entry name" value="PolX-like_BBD"/>
</dbReference>
<evidence type="ECO:0000259" key="3">
    <source>
        <dbReference type="PROSITE" id="PS50994"/>
    </source>
</evidence>
<evidence type="ECO:0000256" key="2">
    <source>
        <dbReference type="SAM" id="MobiDB-lite"/>
    </source>
</evidence>
<dbReference type="InterPro" id="IPR012337">
    <property type="entry name" value="RNaseH-like_sf"/>
</dbReference>
<evidence type="ECO:0000313" key="4">
    <source>
        <dbReference type="EMBL" id="GEU36669.1"/>
    </source>
</evidence>
<dbReference type="EMBL" id="BKCJ010000836">
    <property type="protein sequence ID" value="GEU36669.1"/>
    <property type="molecule type" value="Genomic_DNA"/>
</dbReference>
<keyword evidence="1" id="KW-0645">Protease</keyword>
<keyword evidence="1" id="KW-0378">Hydrolase</keyword>
<dbReference type="GO" id="GO:0015074">
    <property type="term" value="P:DNA integration"/>
    <property type="evidence" value="ECO:0007669"/>
    <property type="project" value="InterPro"/>
</dbReference>
<sequence>MLYSTGVNLPTSASGSHPLGNTKKDKIQQTPSIAKKNKLEAYPRNVRSSLQNKKSVINTKDIASMQKSKLNVNYDLQCVTCNGCLFSDNHDSYILEFINTVNARVKSKSVKKPLKRKVVQIILWYLDSGCSKHMTGDRSQLTNFVNKFLGTVKFSNDHVAKIMGYGDYQIGNVTVSRVYFVEGLGHNLFSVGQFCDSDLEVAFRQHTCFIRNLEGVDLLQGLRGLPKLKFEKDHLCSACAMGKSKKKSHKLKSEDTNQEKLYLLHMDLCGPMRVESVNEKKYILVIVDDYSRFTWVKWLRSKDEAPDFIIKFLKMIQVRIKAPVGISHETSVACSPQQNGVVERRNHTLIEAARTMLIYAQAPRIIETIHVDFDELTNMDSEQSSSGPALHEMTPTTISLGLLPKPTSSTPVDPPAPEVIAPITEVVALEPAVSTGSPFSTTVDQDVPSPSKSQTTLETQPPVIPNDVEEDNHDIKAAHMGNDPFFGMPIPKVASDQSSSIDFIHTIVHLFYKISEHNSKWTKDHPLGNIIGQLARQVSKRLQLHEQALFYYYDAFLTSVEPKTYKYALTQSC</sequence>
<feature type="compositionally biased region" description="Polar residues" evidence="2">
    <location>
        <begin position="435"/>
        <end position="459"/>
    </location>
</feature>
<name>A0A6L2JIU5_TANCI</name>
<dbReference type="SUPFAM" id="SSF53098">
    <property type="entry name" value="Ribonuclease H-like"/>
    <property type="match status" value="1"/>
</dbReference>
<dbReference type="GO" id="GO:0003676">
    <property type="term" value="F:nucleic acid binding"/>
    <property type="evidence" value="ECO:0007669"/>
    <property type="project" value="InterPro"/>
</dbReference>
<dbReference type="GO" id="GO:0006508">
    <property type="term" value="P:proteolysis"/>
    <property type="evidence" value="ECO:0007669"/>
    <property type="project" value="UniProtKB-KW"/>
</dbReference>
<comment type="caution">
    <text evidence="4">The sequence shown here is derived from an EMBL/GenBank/DDBJ whole genome shotgun (WGS) entry which is preliminary data.</text>
</comment>
<dbReference type="InterPro" id="IPR039537">
    <property type="entry name" value="Retrotran_Ty1/copia-like"/>
</dbReference>
<protein>
    <recommendedName>
        <fullName evidence="3">Integrase catalytic domain-containing protein</fullName>
    </recommendedName>
</protein>